<protein>
    <submittedName>
        <fullName evidence="1">Transcriptional regulator, BadM/Rrf2 family</fullName>
    </submittedName>
</protein>
<dbReference type="GO" id="GO:0003700">
    <property type="term" value="F:DNA-binding transcription factor activity"/>
    <property type="evidence" value="ECO:0007669"/>
    <property type="project" value="TreeGrafter"/>
</dbReference>
<dbReference type="PANTHER" id="PTHR33221">
    <property type="entry name" value="WINGED HELIX-TURN-HELIX TRANSCRIPTIONAL REGULATOR, RRF2 FAMILY"/>
    <property type="match status" value="1"/>
</dbReference>
<dbReference type="STRING" id="497965.Cyan7822_1582"/>
<dbReference type="RefSeq" id="WP_013321680.1">
    <property type="nucleotide sequence ID" value="NC_014501.1"/>
</dbReference>
<dbReference type="Pfam" id="PF02082">
    <property type="entry name" value="Rrf2"/>
    <property type="match status" value="1"/>
</dbReference>
<dbReference type="eggNOG" id="COG1959">
    <property type="taxonomic scope" value="Bacteria"/>
</dbReference>
<dbReference type="InterPro" id="IPR036388">
    <property type="entry name" value="WH-like_DNA-bd_sf"/>
</dbReference>
<dbReference type="OrthoDB" id="9802344at2"/>
<dbReference type="GO" id="GO:0005829">
    <property type="term" value="C:cytosol"/>
    <property type="evidence" value="ECO:0007669"/>
    <property type="project" value="TreeGrafter"/>
</dbReference>
<organism evidence="1 2">
    <name type="scientific">Gloeothece verrucosa (strain PCC 7822)</name>
    <name type="common">Cyanothece sp. (strain PCC 7822)</name>
    <dbReference type="NCBI Taxonomy" id="497965"/>
    <lineage>
        <taxon>Bacteria</taxon>
        <taxon>Bacillati</taxon>
        <taxon>Cyanobacteriota</taxon>
        <taxon>Cyanophyceae</taxon>
        <taxon>Oscillatoriophycideae</taxon>
        <taxon>Chroococcales</taxon>
        <taxon>Aphanothecaceae</taxon>
        <taxon>Gloeothece</taxon>
        <taxon>Gloeothece verrucosa</taxon>
    </lineage>
</organism>
<dbReference type="NCBIfam" id="TIGR00738">
    <property type="entry name" value="rrf2_super"/>
    <property type="match status" value="1"/>
</dbReference>
<dbReference type="InterPro" id="IPR036390">
    <property type="entry name" value="WH_DNA-bd_sf"/>
</dbReference>
<dbReference type="AlphaFoldDB" id="E0U6D0"/>
<sequence>MQSQISAQKPLFSLDLPLNVKYALLVLLELVTHPSASIDEMATKYLISKPYLEWICANLQRGGLIDKPKEAEEIYALNFQPKQITLLDVVRAIETQANPVMGFETYSPDRRLIHQIWHEVRTAAQNTLQQYTLEDLCQKPNAYDWH</sequence>
<evidence type="ECO:0000313" key="2">
    <source>
        <dbReference type="Proteomes" id="UP000008206"/>
    </source>
</evidence>
<dbReference type="PROSITE" id="PS51197">
    <property type="entry name" value="HTH_RRF2_2"/>
    <property type="match status" value="1"/>
</dbReference>
<dbReference type="InterPro" id="IPR000944">
    <property type="entry name" value="Tscrpt_reg_Rrf2"/>
</dbReference>
<dbReference type="HOGENOM" id="CLU_107144_0_1_3"/>
<dbReference type="Gene3D" id="1.10.10.10">
    <property type="entry name" value="Winged helix-like DNA-binding domain superfamily/Winged helix DNA-binding domain"/>
    <property type="match status" value="1"/>
</dbReference>
<dbReference type="Proteomes" id="UP000008206">
    <property type="component" value="Chromosome"/>
</dbReference>
<proteinExistence type="predicted"/>
<dbReference type="KEGG" id="cyj:Cyan7822_1582"/>
<reference evidence="2" key="1">
    <citation type="journal article" date="2011" name="MBio">
        <title>Novel metabolic attributes of the genus Cyanothece, comprising a group of unicellular nitrogen-fixing Cyanobacteria.</title>
        <authorList>
            <person name="Bandyopadhyay A."/>
            <person name="Elvitigala T."/>
            <person name="Welsh E."/>
            <person name="Stockel J."/>
            <person name="Liberton M."/>
            <person name="Min H."/>
            <person name="Sherman L.A."/>
            <person name="Pakrasi H.B."/>
        </authorList>
    </citation>
    <scope>NUCLEOTIDE SEQUENCE [LARGE SCALE GENOMIC DNA]</scope>
    <source>
        <strain evidence="2">PCC 7822</strain>
    </source>
</reference>
<accession>E0U6D0</accession>
<dbReference type="PANTHER" id="PTHR33221:SF15">
    <property type="entry name" value="HTH-TYPE TRANSCRIPTIONAL REGULATOR YWGB-RELATED"/>
    <property type="match status" value="1"/>
</dbReference>
<dbReference type="EMBL" id="CP002198">
    <property type="protein sequence ID" value="ADN13573.1"/>
    <property type="molecule type" value="Genomic_DNA"/>
</dbReference>
<evidence type="ECO:0000313" key="1">
    <source>
        <dbReference type="EMBL" id="ADN13573.1"/>
    </source>
</evidence>
<gene>
    <name evidence="1" type="ordered locus">Cyan7822_1582</name>
</gene>
<name>E0U6D0_GLOV7</name>
<dbReference type="SUPFAM" id="SSF46785">
    <property type="entry name" value="Winged helix' DNA-binding domain"/>
    <property type="match status" value="1"/>
</dbReference>
<keyword evidence="2" id="KW-1185">Reference proteome</keyword>